<proteinExistence type="predicted"/>
<gene>
    <name evidence="1" type="ORF">N7G274_010690</name>
</gene>
<dbReference type="Proteomes" id="UP001590950">
    <property type="component" value="Unassembled WGS sequence"/>
</dbReference>
<protein>
    <submittedName>
        <fullName evidence="1">Uncharacterized protein</fullName>
    </submittedName>
</protein>
<sequence>MFDMEELMTKAEDWKMDGKTFLNSSYHHWKNTRYRQDAGSMFPRLEEILLGQQGNTSTGAAVPVAYSPQPLKDLTEKERVITLPCIVGNDLGNETQAFSNAINIRTWVGLDGYKGLAMACLRRFAKDFVNPIQTYSTLCQMGFHWPNRGNATLGIPEDKRYQLRNGSDPLCQPFMDEVRKKMDTGMNFKQVTCEMSLSNISWTIYDQQKSQIFSLNSKLDRSSWSYQKAAWWYR</sequence>
<reference evidence="1 2" key="1">
    <citation type="submission" date="2024-09" db="EMBL/GenBank/DDBJ databases">
        <title>Rethinking Asexuality: The Enigmatic Case of Functional Sexual Genes in Lepraria (Stereocaulaceae).</title>
        <authorList>
            <person name="Doellman M."/>
            <person name="Sun Y."/>
            <person name="Barcenas-Pena A."/>
            <person name="Lumbsch H.T."/>
            <person name="Grewe F."/>
        </authorList>
    </citation>
    <scope>NUCLEOTIDE SEQUENCE [LARGE SCALE GENOMIC DNA]</scope>
    <source>
        <strain evidence="1 2">Mercado 3170</strain>
    </source>
</reference>
<evidence type="ECO:0000313" key="2">
    <source>
        <dbReference type="Proteomes" id="UP001590950"/>
    </source>
</evidence>
<organism evidence="1 2">
    <name type="scientific">Stereocaulon virgatum</name>
    <dbReference type="NCBI Taxonomy" id="373712"/>
    <lineage>
        <taxon>Eukaryota</taxon>
        <taxon>Fungi</taxon>
        <taxon>Dikarya</taxon>
        <taxon>Ascomycota</taxon>
        <taxon>Pezizomycotina</taxon>
        <taxon>Lecanoromycetes</taxon>
        <taxon>OSLEUM clade</taxon>
        <taxon>Lecanoromycetidae</taxon>
        <taxon>Lecanorales</taxon>
        <taxon>Lecanorineae</taxon>
        <taxon>Stereocaulaceae</taxon>
        <taxon>Stereocaulon</taxon>
    </lineage>
</organism>
<accession>A0ABR3ZU41</accession>
<dbReference type="EMBL" id="JBEFKJ010000062">
    <property type="protein sequence ID" value="KAL2036594.1"/>
    <property type="molecule type" value="Genomic_DNA"/>
</dbReference>
<name>A0ABR3ZU41_9LECA</name>
<keyword evidence="2" id="KW-1185">Reference proteome</keyword>
<evidence type="ECO:0000313" key="1">
    <source>
        <dbReference type="EMBL" id="KAL2036594.1"/>
    </source>
</evidence>
<comment type="caution">
    <text evidence="1">The sequence shown here is derived from an EMBL/GenBank/DDBJ whole genome shotgun (WGS) entry which is preliminary data.</text>
</comment>